<accession>A0AAV7UHN7</accession>
<keyword evidence="2" id="KW-1185">Reference proteome</keyword>
<dbReference type="Proteomes" id="UP001066276">
    <property type="component" value="Chromosome 3_1"/>
</dbReference>
<evidence type="ECO:0000313" key="1">
    <source>
        <dbReference type="EMBL" id="KAJ1188009.1"/>
    </source>
</evidence>
<comment type="caution">
    <text evidence="1">The sequence shown here is derived from an EMBL/GenBank/DDBJ whole genome shotgun (WGS) entry which is preliminary data.</text>
</comment>
<proteinExistence type="predicted"/>
<gene>
    <name evidence="1" type="ORF">NDU88_004774</name>
</gene>
<sequence>MFRVCPTLREYWHEITQLLTDIVGREVPDDPRHCLLGGYRHQPKHKYTNQFQDLALVLAKREIAMTWKAAAGPRLHTWKREVLKWAKAEETIRHREARRGQGPRERARACSTLINDWEQGEEETLDS</sequence>
<dbReference type="AlphaFoldDB" id="A0AAV7UHN7"/>
<reference evidence="1" key="1">
    <citation type="journal article" date="2022" name="bioRxiv">
        <title>Sequencing and chromosome-scale assembly of the giantPleurodeles waltlgenome.</title>
        <authorList>
            <person name="Brown T."/>
            <person name="Elewa A."/>
            <person name="Iarovenko S."/>
            <person name="Subramanian E."/>
            <person name="Araus A.J."/>
            <person name="Petzold A."/>
            <person name="Susuki M."/>
            <person name="Suzuki K.-i.T."/>
            <person name="Hayashi T."/>
            <person name="Toyoda A."/>
            <person name="Oliveira C."/>
            <person name="Osipova E."/>
            <person name="Leigh N.D."/>
            <person name="Simon A."/>
            <person name="Yun M.H."/>
        </authorList>
    </citation>
    <scope>NUCLEOTIDE SEQUENCE</scope>
    <source>
        <strain evidence="1">20211129_DDA</strain>
        <tissue evidence="1">Liver</tissue>
    </source>
</reference>
<dbReference type="EMBL" id="JANPWB010000005">
    <property type="protein sequence ID" value="KAJ1188009.1"/>
    <property type="molecule type" value="Genomic_DNA"/>
</dbReference>
<organism evidence="1 2">
    <name type="scientific">Pleurodeles waltl</name>
    <name type="common">Iberian ribbed newt</name>
    <dbReference type="NCBI Taxonomy" id="8319"/>
    <lineage>
        <taxon>Eukaryota</taxon>
        <taxon>Metazoa</taxon>
        <taxon>Chordata</taxon>
        <taxon>Craniata</taxon>
        <taxon>Vertebrata</taxon>
        <taxon>Euteleostomi</taxon>
        <taxon>Amphibia</taxon>
        <taxon>Batrachia</taxon>
        <taxon>Caudata</taxon>
        <taxon>Salamandroidea</taxon>
        <taxon>Salamandridae</taxon>
        <taxon>Pleurodelinae</taxon>
        <taxon>Pleurodeles</taxon>
    </lineage>
</organism>
<protein>
    <submittedName>
        <fullName evidence="1">Uncharacterized protein</fullName>
    </submittedName>
</protein>
<name>A0AAV7UHN7_PLEWA</name>
<evidence type="ECO:0000313" key="2">
    <source>
        <dbReference type="Proteomes" id="UP001066276"/>
    </source>
</evidence>